<gene>
    <name evidence="3" type="ORF">DILT_LOCUS6162</name>
</gene>
<protein>
    <submittedName>
        <fullName evidence="3">Uncharacterized protein</fullName>
    </submittedName>
</protein>
<evidence type="ECO:0000256" key="1">
    <source>
        <dbReference type="SAM" id="Coils"/>
    </source>
</evidence>
<keyword evidence="1" id="KW-0175">Coiled coil</keyword>
<accession>A0A3P7LVV5</accession>
<feature type="coiled-coil region" evidence="1">
    <location>
        <begin position="346"/>
        <end position="387"/>
    </location>
</feature>
<evidence type="ECO:0000256" key="2">
    <source>
        <dbReference type="SAM" id="MobiDB-lite"/>
    </source>
</evidence>
<reference evidence="3 4" key="1">
    <citation type="submission" date="2018-11" db="EMBL/GenBank/DDBJ databases">
        <authorList>
            <consortium name="Pathogen Informatics"/>
        </authorList>
    </citation>
    <scope>NUCLEOTIDE SEQUENCE [LARGE SCALE GENOMIC DNA]</scope>
</reference>
<keyword evidence="4" id="KW-1185">Reference proteome</keyword>
<organism evidence="3 4">
    <name type="scientific">Dibothriocephalus latus</name>
    <name type="common">Fish tapeworm</name>
    <name type="synonym">Diphyllobothrium latum</name>
    <dbReference type="NCBI Taxonomy" id="60516"/>
    <lineage>
        <taxon>Eukaryota</taxon>
        <taxon>Metazoa</taxon>
        <taxon>Spiralia</taxon>
        <taxon>Lophotrochozoa</taxon>
        <taxon>Platyhelminthes</taxon>
        <taxon>Cestoda</taxon>
        <taxon>Eucestoda</taxon>
        <taxon>Diphyllobothriidea</taxon>
        <taxon>Diphyllobothriidae</taxon>
        <taxon>Dibothriocephalus</taxon>
    </lineage>
</organism>
<dbReference type="EMBL" id="UYRU01048919">
    <property type="protein sequence ID" value="VDN10331.1"/>
    <property type="molecule type" value="Genomic_DNA"/>
</dbReference>
<feature type="compositionally biased region" description="Polar residues" evidence="2">
    <location>
        <begin position="31"/>
        <end position="44"/>
    </location>
</feature>
<name>A0A3P7LVV5_DIBLA</name>
<dbReference type="Proteomes" id="UP000281553">
    <property type="component" value="Unassembled WGS sequence"/>
</dbReference>
<feature type="compositionally biased region" description="Polar residues" evidence="2">
    <location>
        <begin position="75"/>
        <end position="100"/>
    </location>
</feature>
<proteinExistence type="predicted"/>
<evidence type="ECO:0000313" key="4">
    <source>
        <dbReference type="Proteomes" id="UP000281553"/>
    </source>
</evidence>
<dbReference type="AlphaFoldDB" id="A0A3P7LVV5"/>
<evidence type="ECO:0000313" key="3">
    <source>
        <dbReference type="EMBL" id="VDN10331.1"/>
    </source>
</evidence>
<sequence>MSSLRGMSENAGYLPGLAGLQVGKDNPILPETTTYWTRSSSTLLPNREPQSQLSSDLSEEEEERVEGDTPREKSSAINRLSKDTGSLSPNMEPLSQSPSPSFVTQILLDREPPVKGINTFNGKWGLNYKDLESYAVQERQDSIILPTSTAVSEAKTTQEEFSVQVTDQPVLSLTAPRTTYAYMIESKAMSSKNKISNTSQLDFGEHCPISVSELESNESESLYSLDLDKNDFARGVQQKASRFRQKLMQERRRFSDKLTVSPSTYIWANWKAISPQNTLPKSHLELSQRDDKFAVVEKQLRQMYPTQQSLQTQIQIHNEEVEQRRELRDPMPLIHNSGDLSSNPSLRELVEINHSLSRQVADAKAEKQALQRELKRVIRVVSEEESEERQFYKNRLTNMQTVIN</sequence>
<feature type="region of interest" description="Disordered" evidence="2">
    <location>
        <begin position="1"/>
        <end position="100"/>
    </location>
</feature>